<accession>A0A4Y2C9G3</accession>
<protein>
    <submittedName>
        <fullName evidence="1">Uncharacterized protein</fullName>
    </submittedName>
</protein>
<dbReference type="EMBL" id="BGPR01085831">
    <property type="protein sequence ID" value="GBM01061.1"/>
    <property type="molecule type" value="Genomic_DNA"/>
</dbReference>
<dbReference type="Proteomes" id="UP000499080">
    <property type="component" value="Unassembled WGS sequence"/>
</dbReference>
<evidence type="ECO:0000313" key="3">
    <source>
        <dbReference type="Proteomes" id="UP000499080"/>
    </source>
</evidence>
<keyword evidence="3" id="KW-1185">Reference proteome</keyword>
<reference evidence="1 3" key="1">
    <citation type="journal article" date="2019" name="Sci. Rep.">
        <title>Orb-weaving spider Araneus ventricosus genome elucidates the spidroin gene catalogue.</title>
        <authorList>
            <person name="Kono N."/>
            <person name="Nakamura H."/>
            <person name="Ohtoshi R."/>
            <person name="Moran D.A.P."/>
            <person name="Shinohara A."/>
            <person name="Yoshida Y."/>
            <person name="Fujiwara M."/>
            <person name="Mori M."/>
            <person name="Tomita M."/>
            <person name="Arakawa K."/>
        </authorList>
    </citation>
    <scope>NUCLEOTIDE SEQUENCE [LARGE SCALE GENOMIC DNA]</scope>
</reference>
<comment type="caution">
    <text evidence="1">The sequence shown here is derived from an EMBL/GenBank/DDBJ whole genome shotgun (WGS) entry which is preliminary data.</text>
</comment>
<evidence type="ECO:0000313" key="1">
    <source>
        <dbReference type="EMBL" id="GBM01061.1"/>
    </source>
</evidence>
<dbReference type="EMBL" id="BGPR01085835">
    <property type="protein sequence ID" value="GBM01083.1"/>
    <property type="molecule type" value="Genomic_DNA"/>
</dbReference>
<name>A0A4Y2C9G3_ARAVE</name>
<dbReference type="AlphaFoldDB" id="A0A4Y2C9G3"/>
<sequence>MFSLVILTSRFETILRPFWGGPLKFEVRSDDEDGTFPSSKPHQKENVWPSRHVTSLITQDSVQYCYDIFTILYGIQNTGQRRRYIVQYLVLIGVRQARIHRRDLVSNLEPSSPEPEALSTAAPDLLERVSFGINTVESPYNEISLQRISLYNEIFNHNVK</sequence>
<gene>
    <name evidence="2" type="ORF">AVEN_176509_1</name>
    <name evidence="1" type="ORF">AVEN_260613_1</name>
</gene>
<proteinExistence type="predicted"/>
<evidence type="ECO:0000313" key="2">
    <source>
        <dbReference type="EMBL" id="GBM01083.1"/>
    </source>
</evidence>
<organism evidence="1 3">
    <name type="scientific">Araneus ventricosus</name>
    <name type="common">Orbweaver spider</name>
    <name type="synonym">Epeira ventricosa</name>
    <dbReference type="NCBI Taxonomy" id="182803"/>
    <lineage>
        <taxon>Eukaryota</taxon>
        <taxon>Metazoa</taxon>
        <taxon>Ecdysozoa</taxon>
        <taxon>Arthropoda</taxon>
        <taxon>Chelicerata</taxon>
        <taxon>Arachnida</taxon>
        <taxon>Araneae</taxon>
        <taxon>Araneomorphae</taxon>
        <taxon>Entelegynae</taxon>
        <taxon>Araneoidea</taxon>
        <taxon>Araneidae</taxon>
        <taxon>Araneus</taxon>
    </lineage>
</organism>